<keyword evidence="1" id="KW-0472">Membrane</keyword>
<keyword evidence="1" id="KW-0812">Transmembrane</keyword>
<keyword evidence="1" id="KW-1133">Transmembrane helix</keyword>
<reference evidence="3" key="1">
    <citation type="submission" date="2016-08" db="EMBL/GenBank/DDBJ databases">
        <authorList>
            <person name="Varghese N."/>
            <person name="Submissions Spin"/>
        </authorList>
    </citation>
    <scope>NUCLEOTIDE SEQUENCE [LARGE SCALE GENOMIC DNA]</scope>
    <source>
        <strain evidence="3">R-53094</strain>
    </source>
</reference>
<keyword evidence="3" id="KW-1185">Reference proteome</keyword>
<evidence type="ECO:0000313" key="3">
    <source>
        <dbReference type="Proteomes" id="UP000199268"/>
    </source>
</evidence>
<protein>
    <recommendedName>
        <fullName evidence="4">DUF4044 domain-containing protein</fullName>
    </recommendedName>
</protein>
<gene>
    <name evidence="2" type="ORF">GA0061074_103129</name>
</gene>
<dbReference type="AlphaFoldDB" id="A0A1C4A234"/>
<evidence type="ECO:0000313" key="2">
    <source>
        <dbReference type="EMBL" id="SCB88631.1"/>
    </source>
</evidence>
<dbReference type="EMBL" id="FMAO01000003">
    <property type="protein sequence ID" value="SCB88631.1"/>
    <property type="molecule type" value="Genomic_DNA"/>
</dbReference>
<dbReference type="STRING" id="1505725.GA0061074_103129"/>
<feature type="transmembrane region" description="Helical" evidence="1">
    <location>
        <begin position="20"/>
        <end position="38"/>
    </location>
</feature>
<name>A0A1C4A234_9LACO</name>
<evidence type="ECO:0000256" key="1">
    <source>
        <dbReference type="SAM" id="Phobius"/>
    </source>
</evidence>
<proteinExistence type="predicted"/>
<organism evidence="2 3">
    <name type="scientific">Weissella bombi</name>
    <dbReference type="NCBI Taxonomy" id="1505725"/>
    <lineage>
        <taxon>Bacteria</taxon>
        <taxon>Bacillati</taxon>
        <taxon>Bacillota</taxon>
        <taxon>Bacilli</taxon>
        <taxon>Lactobacillales</taxon>
        <taxon>Lactobacillaceae</taxon>
        <taxon>Weissella</taxon>
    </lineage>
</organism>
<dbReference type="Proteomes" id="UP000199268">
    <property type="component" value="Unassembled WGS sequence"/>
</dbReference>
<dbReference type="RefSeq" id="WP_092462010.1">
    <property type="nucleotide sequence ID" value="NZ_BJEE01000004.1"/>
</dbReference>
<dbReference type="Pfam" id="PF13253">
    <property type="entry name" value="DUF4044"/>
    <property type="match status" value="1"/>
</dbReference>
<sequence>MQKKNKKKKSTMQKIIQTFVIFMLILSFASVFITLLQVSF</sequence>
<evidence type="ECO:0008006" key="4">
    <source>
        <dbReference type="Google" id="ProtNLM"/>
    </source>
</evidence>
<dbReference type="OrthoDB" id="2149061at2"/>
<dbReference type="InterPro" id="IPR025270">
    <property type="entry name" value="DUF4044"/>
</dbReference>
<accession>A0A1C4A234</accession>